<evidence type="ECO:0000256" key="3">
    <source>
        <dbReference type="ARBA" id="ARBA00022777"/>
    </source>
</evidence>
<keyword evidence="2 5" id="KW-0547">Nucleotide-binding</keyword>
<name>A0A7D3W1X5_ACTVE</name>
<dbReference type="CDD" id="cd14014">
    <property type="entry name" value="STKc_PknB_like"/>
    <property type="match status" value="1"/>
</dbReference>
<feature type="transmembrane region" description="Helical" evidence="7">
    <location>
        <begin position="298"/>
        <end position="319"/>
    </location>
</feature>
<sequence>MRPLRPTDPRWIGPYRLLGRLGSGGSGQVYLARSPGGRPVAVKVVHGHLAASERFRVRFAREAAAARRVGGFHTAQVVDLDPDADPPWLVTAYVPGPSLRDAVQEHGPLPPAMVTALGAGLAEGLAAVHAAGLVHRDLKPGNVVLAADGPRIIDFGIAHALDASELTASGAVLGTPAYMSPEQARGEDVGPSSDVFALGCVLAYAARGRSPFEGATQAVAIFRILHEEPDLDGIGGELRELVAACLAKEAGDRPPVPEVLRRFEAWTGEAAAWSPPPGPAVTDAVTDPVGAPRRRRRVALAAASAAVAALALVPAGVWWTIPQGEAEPRAGTVPPVSSTPSWPAASSAVAEDAPKPSPPARSTGAGGREPSKPSATPSEPAEKCRPYVPVKRARAAIGPCIRTASDGLVMTVNVKALEPAGTRGRITVWVWISNPANTKYRASLNKCRMTLTSDEDEGVCGPYTYLPSKAGTYHVAASASAVDAALPPEWPPQFTGTGSPDASWPS</sequence>
<reference evidence="9 10" key="1">
    <citation type="submission" date="2020-05" db="EMBL/GenBank/DDBJ databases">
        <title>Actinomadura verrucosospora NRRL-B18236 (PFL_A860) Genome sequencing and assembly.</title>
        <authorList>
            <person name="Samborskyy M."/>
        </authorList>
    </citation>
    <scope>NUCLEOTIDE SEQUENCE [LARGE SCALE GENOMIC DNA]</scope>
    <source>
        <strain evidence="9 10">NRRL:B18236</strain>
    </source>
</reference>
<dbReference type="PROSITE" id="PS50011">
    <property type="entry name" value="PROTEIN_KINASE_DOM"/>
    <property type="match status" value="1"/>
</dbReference>
<proteinExistence type="predicted"/>
<keyword evidence="7" id="KW-1133">Transmembrane helix</keyword>
<evidence type="ECO:0000256" key="5">
    <source>
        <dbReference type="PROSITE-ProRule" id="PRU10141"/>
    </source>
</evidence>
<evidence type="ECO:0000256" key="6">
    <source>
        <dbReference type="SAM" id="MobiDB-lite"/>
    </source>
</evidence>
<feature type="region of interest" description="Disordered" evidence="6">
    <location>
        <begin position="327"/>
        <end position="385"/>
    </location>
</feature>
<dbReference type="PROSITE" id="PS00107">
    <property type="entry name" value="PROTEIN_KINASE_ATP"/>
    <property type="match status" value="1"/>
</dbReference>
<keyword evidence="9" id="KW-0723">Serine/threonine-protein kinase</keyword>
<dbReference type="InterPro" id="IPR017441">
    <property type="entry name" value="Protein_kinase_ATP_BS"/>
</dbReference>
<evidence type="ECO:0000313" key="9">
    <source>
        <dbReference type="EMBL" id="QKG24372.1"/>
    </source>
</evidence>
<evidence type="ECO:0000259" key="8">
    <source>
        <dbReference type="PROSITE" id="PS50011"/>
    </source>
</evidence>
<keyword evidence="7" id="KW-0472">Membrane</keyword>
<dbReference type="InterPro" id="IPR000719">
    <property type="entry name" value="Prot_kinase_dom"/>
</dbReference>
<evidence type="ECO:0000256" key="7">
    <source>
        <dbReference type="SAM" id="Phobius"/>
    </source>
</evidence>
<dbReference type="GO" id="GO:0005524">
    <property type="term" value="F:ATP binding"/>
    <property type="evidence" value="ECO:0007669"/>
    <property type="project" value="UniProtKB-UniRule"/>
</dbReference>
<dbReference type="SMART" id="SM00220">
    <property type="entry name" value="S_TKc"/>
    <property type="match status" value="1"/>
</dbReference>
<feature type="compositionally biased region" description="Low complexity" evidence="6">
    <location>
        <begin position="332"/>
        <end position="350"/>
    </location>
</feature>
<evidence type="ECO:0000256" key="1">
    <source>
        <dbReference type="ARBA" id="ARBA00022679"/>
    </source>
</evidence>
<keyword evidence="3 9" id="KW-0418">Kinase</keyword>
<dbReference type="PANTHER" id="PTHR43289:SF34">
    <property type="entry name" value="SERINE_THREONINE-PROTEIN KINASE YBDM-RELATED"/>
    <property type="match status" value="1"/>
</dbReference>
<dbReference type="EMBL" id="CP053892">
    <property type="protein sequence ID" value="QKG24372.1"/>
    <property type="molecule type" value="Genomic_DNA"/>
</dbReference>
<keyword evidence="1" id="KW-0808">Transferase</keyword>
<dbReference type="Proteomes" id="UP000501240">
    <property type="component" value="Chromosome"/>
</dbReference>
<dbReference type="SUPFAM" id="SSF56112">
    <property type="entry name" value="Protein kinase-like (PK-like)"/>
    <property type="match status" value="1"/>
</dbReference>
<dbReference type="PROSITE" id="PS00108">
    <property type="entry name" value="PROTEIN_KINASE_ST"/>
    <property type="match status" value="1"/>
</dbReference>
<organism evidence="9 10">
    <name type="scientific">Actinomadura verrucosospora</name>
    <dbReference type="NCBI Taxonomy" id="46165"/>
    <lineage>
        <taxon>Bacteria</taxon>
        <taxon>Bacillati</taxon>
        <taxon>Actinomycetota</taxon>
        <taxon>Actinomycetes</taxon>
        <taxon>Streptosporangiales</taxon>
        <taxon>Thermomonosporaceae</taxon>
        <taxon>Actinomadura</taxon>
    </lineage>
</organism>
<dbReference type="Gene3D" id="3.30.200.20">
    <property type="entry name" value="Phosphorylase Kinase, domain 1"/>
    <property type="match status" value="1"/>
</dbReference>
<gene>
    <name evidence="9" type="ORF">ACTIVE_6019</name>
</gene>
<dbReference type="Pfam" id="PF00069">
    <property type="entry name" value="Pkinase"/>
    <property type="match status" value="1"/>
</dbReference>
<dbReference type="PANTHER" id="PTHR43289">
    <property type="entry name" value="MITOGEN-ACTIVATED PROTEIN KINASE KINASE KINASE 20-RELATED"/>
    <property type="match status" value="1"/>
</dbReference>
<evidence type="ECO:0000256" key="4">
    <source>
        <dbReference type="ARBA" id="ARBA00022840"/>
    </source>
</evidence>
<dbReference type="GO" id="GO:0004674">
    <property type="term" value="F:protein serine/threonine kinase activity"/>
    <property type="evidence" value="ECO:0007669"/>
    <property type="project" value="UniProtKB-KW"/>
</dbReference>
<evidence type="ECO:0000313" key="10">
    <source>
        <dbReference type="Proteomes" id="UP000501240"/>
    </source>
</evidence>
<keyword evidence="7" id="KW-0812">Transmembrane</keyword>
<dbReference type="InterPro" id="IPR008271">
    <property type="entry name" value="Ser/Thr_kinase_AS"/>
</dbReference>
<feature type="domain" description="Protein kinase" evidence="8">
    <location>
        <begin position="15"/>
        <end position="267"/>
    </location>
</feature>
<dbReference type="RefSeq" id="WP_173098190.1">
    <property type="nucleotide sequence ID" value="NZ_CP053892.1"/>
</dbReference>
<protein>
    <submittedName>
        <fullName evidence="9">Serine/threonine protein kinase</fullName>
    </submittedName>
</protein>
<evidence type="ECO:0000256" key="2">
    <source>
        <dbReference type="ARBA" id="ARBA00022741"/>
    </source>
</evidence>
<dbReference type="InterPro" id="IPR011009">
    <property type="entry name" value="Kinase-like_dom_sf"/>
</dbReference>
<feature type="binding site" evidence="5">
    <location>
        <position position="43"/>
    </location>
    <ligand>
        <name>ATP</name>
        <dbReference type="ChEBI" id="CHEBI:30616"/>
    </ligand>
</feature>
<keyword evidence="10" id="KW-1185">Reference proteome</keyword>
<keyword evidence="4 5" id="KW-0067">ATP-binding</keyword>
<dbReference type="Gene3D" id="1.10.510.10">
    <property type="entry name" value="Transferase(Phosphotransferase) domain 1"/>
    <property type="match status" value="1"/>
</dbReference>
<dbReference type="AlphaFoldDB" id="A0A7D3W1X5"/>
<accession>A0A7D3W1X5</accession>